<dbReference type="Proteomes" id="UP000712281">
    <property type="component" value="Unassembled WGS sequence"/>
</dbReference>
<gene>
    <name evidence="3" type="ORF">F2Q68_00038708</name>
</gene>
<protein>
    <submittedName>
        <fullName evidence="3">Uncharacterized protein</fullName>
    </submittedName>
</protein>
<reference evidence="3" key="1">
    <citation type="submission" date="2019-12" db="EMBL/GenBank/DDBJ databases">
        <title>Genome sequencing and annotation of Brassica cretica.</title>
        <authorList>
            <person name="Studholme D.J."/>
            <person name="Sarris P.F."/>
        </authorList>
    </citation>
    <scope>NUCLEOTIDE SEQUENCE</scope>
    <source>
        <strain evidence="3">PFS-001/15</strain>
        <tissue evidence="3">Leaf</tissue>
    </source>
</reference>
<keyword evidence="1" id="KW-0175">Coiled coil</keyword>
<feature type="region of interest" description="Disordered" evidence="2">
    <location>
        <begin position="201"/>
        <end position="237"/>
    </location>
</feature>
<organism evidence="3 4">
    <name type="scientific">Brassica cretica</name>
    <name type="common">Mustard</name>
    <dbReference type="NCBI Taxonomy" id="69181"/>
    <lineage>
        <taxon>Eukaryota</taxon>
        <taxon>Viridiplantae</taxon>
        <taxon>Streptophyta</taxon>
        <taxon>Embryophyta</taxon>
        <taxon>Tracheophyta</taxon>
        <taxon>Spermatophyta</taxon>
        <taxon>Magnoliopsida</taxon>
        <taxon>eudicotyledons</taxon>
        <taxon>Gunneridae</taxon>
        <taxon>Pentapetalae</taxon>
        <taxon>rosids</taxon>
        <taxon>malvids</taxon>
        <taxon>Brassicales</taxon>
        <taxon>Brassicaceae</taxon>
        <taxon>Brassiceae</taxon>
        <taxon>Brassica</taxon>
    </lineage>
</organism>
<feature type="coiled-coil region" evidence="1">
    <location>
        <begin position="165"/>
        <end position="200"/>
    </location>
</feature>
<proteinExistence type="predicted"/>
<comment type="caution">
    <text evidence="3">The sequence shown here is derived from an EMBL/GenBank/DDBJ whole genome shotgun (WGS) entry which is preliminary data.</text>
</comment>
<evidence type="ECO:0000256" key="2">
    <source>
        <dbReference type="SAM" id="MobiDB-lite"/>
    </source>
</evidence>
<accession>A0A8S9K8W4</accession>
<evidence type="ECO:0000313" key="4">
    <source>
        <dbReference type="Proteomes" id="UP000712281"/>
    </source>
</evidence>
<evidence type="ECO:0000313" key="3">
    <source>
        <dbReference type="EMBL" id="KAF2617513.1"/>
    </source>
</evidence>
<evidence type="ECO:0000256" key="1">
    <source>
        <dbReference type="SAM" id="Coils"/>
    </source>
</evidence>
<sequence>MGLEFCCFERLFLGFVGLSIKAFSCPSIIWIADCDPTSINLSLLFLLLSSHLLQLANHSEMLNQSAYLQSFNFELMLQTVRHESLRPPILFEYTRRKKVSQQKENVEVMDDACDVERESCSLLGTMAPGKLAEVEATVESMMEDVRKIGALERSVETLKESVTEIHSRMSVLDRLEKRMKEEEEERKREFAALLQAKQQANAVDGGSRTIQRPGKQIAGEEGQSGLFRADTSERRVV</sequence>
<name>A0A8S9K8W4_BRACR</name>
<dbReference type="EMBL" id="QGKW02000007">
    <property type="protein sequence ID" value="KAF2617513.1"/>
    <property type="molecule type" value="Genomic_DNA"/>
</dbReference>